<dbReference type="Proteomes" id="UP001600888">
    <property type="component" value="Unassembled WGS sequence"/>
</dbReference>
<dbReference type="InterPro" id="IPR024586">
    <property type="entry name" value="DnaJ-like_C11_C"/>
</dbReference>
<dbReference type="PROSITE" id="PS50076">
    <property type="entry name" value="DNAJ_2"/>
    <property type="match status" value="1"/>
</dbReference>
<feature type="region of interest" description="Disordered" evidence="2">
    <location>
        <begin position="92"/>
        <end position="131"/>
    </location>
</feature>
<accession>A0ABR4EZD0</accession>
<feature type="region of interest" description="Disordered" evidence="2">
    <location>
        <begin position="1"/>
        <end position="37"/>
    </location>
</feature>
<dbReference type="Gene3D" id="1.10.287.110">
    <property type="entry name" value="DnaJ domain"/>
    <property type="match status" value="1"/>
</dbReference>
<dbReference type="InterPro" id="IPR052243">
    <property type="entry name" value="Mito_inner_membrane_organizer"/>
</dbReference>
<reference evidence="4 5" key="1">
    <citation type="submission" date="2024-03" db="EMBL/GenBank/DDBJ databases">
        <title>A high-quality draft genome sequence of Diaporthe vaccinii, a causative agent of upright dieback and viscid rot disease in cranberry plants.</title>
        <authorList>
            <person name="Sarrasin M."/>
            <person name="Lang B.F."/>
            <person name="Burger G."/>
        </authorList>
    </citation>
    <scope>NUCLEOTIDE SEQUENCE [LARGE SCALE GENOMIC DNA]</scope>
    <source>
        <strain evidence="4 5">IS7</strain>
    </source>
</reference>
<dbReference type="SUPFAM" id="SSF46565">
    <property type="entry name" value="Chaperone J-domain"/>
    <property type="match status" value="1"/>
</dbReference>
<feature type="domain" description="J" evidence="3">
    <location>
        <begin position="133"/>
        <end position="202"/>
    </location>
</feature>
<comment type="caution">
    <text evidence="4">The sequence shown here is derived from an EMBL/GenBank/DDBJ whole genome shotgun (WGS) entry which is preliminary data.</text>
</comment>
<dbReference type="EMBL" id="JBAWTH010000018">
    <property type="protein sequence ID" value="KAL2287810.1"/>
    <property type="molecule type" value="Genomic_DNA"/>
</dbReference>
<dbReference type="PANTHER" id="PTHR44157">
    <property type="entry name" value="DNAJ HOMOLOG SUBFAMILY C MEMBER 11"/>
    <property type="match status" value="1"/>
</dbReference>
<keyword evidence="1" id="KW-0143">Chaperone</keyword>
<dbReference type="PANTHER" id="PTHR44157:SF1">
    <property type="entry name" value="DNAJ HOMOLOG SUBFAMILY C MEMBER 11"/>
    <property type="match status" value="1"/>
</dbReference>
<organism evidence="4 5">
    <name type="scientific">Diaporthe vaccinii</name>
    <dbReference type="NCBI Taxonomy" id="105482"/>
    <lineage>
        <taxon>Eukaryota</taxon>
        <taxon>Fungi</taxon>
        <taxon>Dikarya</taxon>
        <taxon>Ascomycota</taxon>
        <taxon>Pezizomycotina</taxon>
        <taxon>Sordariomycetes</taxon>
        <taxon>Sordariomycetidae</taxon>
        <taxon>Diaporthales</taxon>
        <taxon>Diaporthaceae</taxon>
        <taxon>Diaporthe</taxon>
        <taxon>Diaporthe eres species complex</taxon>
    </lineage>
</organism>
<feature type="compositionally biased region" description="Low complexity" evidence="2">
    <location>
        <begin position="16"/>
        <end position="29"/>
    </location>
</feature>
<protein>
    <recommendedName>
        <fullName evidence="3">J domain-containing protein</fullName>
    </recommendedName>
</protein>
<evidence type="ECO:0000259" key="3">
    <source>
        <dbReference type="PROSITE" id="PS50076"/>
    </source>
</evidence>
<name>A0ABR4EZD0_9PEZI</name>
<evidence type="ECO:0000256" key="2">
    <source>
        <dbReference type="SAM" id="MobiDB-lite"/>
    </source>
</evidence>
<evidence type="ECO:0000313" key="5">
    <source>
        <dbReference type="Proteomes" id="UP001600888"/>
    </source>
</evidence>
<evidence type="ECO:0000256" key="1">
    <source>
        <dbReference type="ARBA" id="ARBA00023186"/>
    </source>
</evidence>
<dbReference type="InterPro" id="IPR001623">
    <property type="entry name" value="DnaJ_domain"/>
</dbReference>
<keyword evidence="5" id="KW-1185">Reference proteome</keyword>
<gene>
    <name evidence="4" type="ORF">FJTKL_04630</name>
</gene>
<dbReference type="InterPro" id="IPR036869">
    <property type="entry name" value="J_dom_sf"/>
</dbReference>
<evidence type="ECO:0000313" key="4">
    <source>
        <dbReference type="EMBL" id="KAL2287810.1"/>
    </source>
</evidence>
<dbReference type="Pfam" id="PF11875">
    <property type="entry name" value="DnaJ-like_C11_C"/>
    <property type="match status" value="1"/>
</dbReference>
<proteinExistence type="predicted"/>
<feature type="region of interest" description="Disordered" evidence="2">
    <location>
        <begin position="811"/>
        <end position="832"/>
    </location>
</feature>
<sequence length="916" mass="99973">MTERGSGSRRARARNSSRSATSSARSSAAFERDHDQHLQALNQPYPNRYNPSLRSVGSRVSLSDQFATTRREYEFGFDDGASFITTDAEAETDQDDTLTGAGSFDGVIVTPPASYRGAGSAPRQPGPERVRRSHYELLSLPEGDETTERDICRAYFRLCDILRSDSVPAQHQDLAERYLGHVQAAFETLSGKHSREDYDALLQDDELGESSILLSGEEGEDDVNGDMHGDMRQAGRTNPRLVQELRRQQERESTEVRLHLDAQSIATPSHRQLARQRGSPTTLSLTQTSVTSLPAISQVLQPRLRQIRTALSGATPPALVNYNKSELYCTTPTVTVTSSIFATDVRDIYLPPTSASGRQQSPSTDTFPKERQLQWYSLYFAPALNFKLRQELFIRESGLSEAALRRTLPDAVLEIETDAVNAASLTARASHVLRLDGDEGDGDQPAEPLHTEASVSVSRAWPAASYRPRFGLGLHRRVGGQKGGTVFACADSGTPSLWDSLSPSSFLNQSVRKRLDGDSTGASWRSYMDQLSQLPSYFSPPTLEVGYKFGAFSEDTLGLRSGRAFTKPAGSGLRRLHDSVGLSGPGKGGSWAISGALTTGGVAGYLRFGRNLLSSPTELEHSLIPSRLRGLRFEAELSAYKSRPDSLLGKVHSLGRSEISQLAVRGLKKFGKSSKVGLEVSVNNNSSSVVLSLYYSTRNSRSLTIPFVLFRDQPSPHQFLTNVLLFAGFLPSLALAALDHSRALLSQADAATQEEKGRRSQDLQKYIAARRAEADDLVTVLAEPVSQRQRTQRERGGLVILSAKYGVLLDERPSAPGQPSRPPPAGGPSAAAAAAASINLGPSWASPEEVADVTVALAALVDDDGTLRVPEGLRKSRLLGFWDPKPRRTKCLFVRYMFRGQERVKEVMGRDELALP</sequence>